<organism evidence="1 2">
    <name type="scientific">Mycobacterium tuberculosis</name>
    <dbReference type="NCBI Taxonomy" id="1773"/>
    <lineage>
        <taxon>Bacteria</taxon>
        <taxon>Bacillati</taxon>
        <taxon>Actinomycetota</taxon>
        <taxon>Actinomycetes</taxon>
        <taxon>Mycobacteriales</taxon>
        <taxon>Mycobacteriaceae</taxon>
        <taxon>Mycobacterium</taxon>
        <taxon>Mycobacterium tuberculosis complex</taxon>
    </lineage>
</organism>
<dbReference type="AlphaFoldDB" id="A0A654U820"/>
<evidence type="ECO:0000313" key="2">
    <source>
        <dbReference type="Proteomes" id="UP000046680"/>
    </source>
</evidence>
<dbReference type="EMBL" id="CGCX01004095">
    <property type="protein sequence ID" value="CFS25978.1"/>
    <property type="molecule type" value="Genomic_DNA"/>
</dbReference>
<reference evidence="1 2" key="1">
    <citation type="submission" date="2015-03" db="EMBL/GenBank/DDBJ databases">
        <authorList>
            <consortium name="Pathogen Informatics"/>
        </authorList>
    </citation>
    <scope>NUCLEOTIDE SEQUENCE [LARGE SCALE GENOMIC DNA]</scope>
    <source>
        <strain evidence="1 2">C09601061</strain>
    </source>
</reference>
<evidence type="ECO:0000313" key="1">
    <source>
        <dbReference type="EMBL" id="CFS25978.1"/>
    </source>
</evidence>
<protein>
    <submittedName>
        <fullName evidence="1">Uncharacterized protein</fullName>
    </submittedName>
</protein>
<dbReference type="Proteomes" id="UP000046680">
    <property type="component" value="Unassembled WGS sequence"/>
</dbReference>
<accession>A0A654U820</accession>
<proteinExistence type="predicted"/>
<sequence length="30" mass="3146">MKFSASLAARMTRVSLAAMSRATRKAASSS</sequence>
<name>A0A654U820_MYCTX</name>
<gene>
    <name evidence="1" type="ORF">ERS007657_04687</name>
</gene>